<reference evidence="7" key="1">
    <citation type="submission" date="2022-09" db="EMBL/GenBank/DDBJ databases">
        <title>Novel species in genus Arthrobacter.</title>
        <authorList>
            <person name="Liu Y."/>
        </authorList>
    </citation>
    <scope>NUCLEOTIDE SEQUENCE</scope>
    <source>
        <strain evidence="7">Zg-Y815</strain>
    </source>
</reference>
<feature type="domain" description="RNA polymerase sigma factor 70 region 4 type 2" evidence="6">
    <location>
        <begin position="121"/>
        <end position="172"/>
    </location>
</feature>
<dbReference type="Gene3D" id="1.10.1740.10">
    <property type="match status" value="1"/>
</dbReference>
<evidence type="ECO:0000256" key="3">
    <source>
        <dbReference type="ARBA" id="ARBA00023082"/>
    </source>
</evidence>
<dbReference type="SUPFAM" id="SSF88659">
    <property type="entry name" value="Sigma3 and sigma4 domains of RNA polymerase sigma factors"/>
    <property type="match status" value="1"/>
</dbReference>
<dbReference type="SUPFAM" id="SSF88946">
    <property type="entry name" value="Sigma2 domain of RNA polymerase sigma factors"/>
    <property type="match status" value="1"/>
</dbReference>
<dbReference type="Pfam" id="PF08281">
    <property type="entry name" value="Sigma70_r4_2"/>
    <property type="match status" value="1"/>
</dbReference>
<feature type="domain" description="RNA polymerase sigma-70 region 2" evidence="5">
    <location>
        <begin position="21"/>
        <end position="88"/>
    </location>
</feature>
<accession>A0ABY5YS01</accession>
<dbReference type="InterPro" id="IPR013249">
    <property type="entry name" value="RNA_pol_sigma70_r4_t2"/>
</dbReference>
<evidence type="ECO:0000259" key="6">
    <source>
        <dbReference type="Pfam" id="PF08281"/>
    </source>
</evidence>
<dbReference type="InterPro" id="IPR039425">
    <property type="entry name" value="RNA_pol_sigma-70-like"/>
</dbReference>
<organism evidence="7 8">
    <name type="scientific">Arthrobacter zhaoxinii</name>
    <dbReference type="NCBI Taxonomy" id="2964616"/>
    <lineage>
        <taxon>Bacteria</taxon>
        <taxon>Bacillati</taxon>
        <taxon>Actinomycetota</taxon>
        <taxon>Actinomycetes</taxon>
        <taxon>Micrococcales</taxon>
        <taxon>Micrococcaceae</taxon>
        <taxon>Arthrobacter</taxon>
    </lineage>
</organism>
<dbReference type="InterPro" id="IPR013324">
    <property type="entry name" value="RNA_pol_sigma_r3/r4-like"/>
</dbReference>
<dbReference type="CDD" id="cd06171">
    <property type="entry name" value="Sigma70_r4"/>
    <property type="match status" value="1"/>
</dbReference>
<dbReference type="Pfam" id="PF04542">
    <property type="entry name" value="Sigma70_r2"/>
    <property type="match status" value="1"/>
</dbReference>
<dbReference type="RefSeq" id="WP_260652325.1">
    <property type="nucleotide sequence ID" value="NZ_CP104275.1"/>
</dbReference>
<dbReference type="PANTHER" id="PTHR43133">
    <property type="entry name" value="RNA POLYMERASE ECF-TYPE SIGMA FACTO"/>
    <property type="match status" value="1"/>
</dbReference>
<dbReference type="EMBL" id="CP104275">
    <property type="protein sequence ID" value="UWX97064.1"/>
    <property type="molecule type" value="Genomic_DNA"/>
</dbReference>
<dbReference type="InterPro" id="IPR013325">
    <property type="entry name" value="RNA_pol_sigma_r2"/>
</dbReference>
<evidence type="ECO:0000256" key="4">
    <source>
        <dbReference type="ARBA" id="ARBA00023163"/>
    </source>
</evidence>
<sequence>MNTDKEIVERSRSGPAIFGELYDRHAPDIYRYAARRAGDFAAEDVMAETFLIAFERRAVFEGPSEAVRPWLFGIATNLLRRHHRAEARMLRALARNEGRRHSVDGLEEVDAKVDADVDRSRIGAALHALAPIDREAILLYAWADLTYDGIATATGVPIGTVRSRINRARRKLRADLGFALFDEMDSDHGRTAPAPRHA</sequence>
<protein>
    <submittedName>
        <fullName evidence="7">RNA polymerase sigma factor</fullName>
    </submittedName>
</protein>
<name>A0ABY5YS01_9MICC</name>
<dbReference type="PANTHER" id="PTHR43133:SF25">
    <property type="entry name" value="RNA POLYMERASE SIGMA FACTOR RFAY-RELATED"/>
    <property type="match status" value="1"/>
</dbReference>
<evidence type="ECO:0000313" key="8">
    <source>
        <dbReference type="Proteomes" id="UP001059859"/>
    </source>
</evidence>
<dbReference type="InterPro" id="IPR036388">
    <property type="entry name" value="WH-like_DNA-bd_sf"/>
</dbReference>
<keyword evidence="3" id="KW-0731">Sigma factor</keyword>
<keyword evidence="8" id="KW-1185">Reference proteome</keyword>
<evidence type="ECO:0000313" key="7">
    <source>
        <dbReference type="EMBL" id="UWX97064.1"/>
    </source>
</evidence>
<comment type="similarity">
    <text evidence="1">Belongs to the sigma-70 factor family. ECF subfamily.</text>
</comment>
<dbReference type="InterPro" id="IPR014284">
    <property type="entry name" value="RNA_pol_sigma-70_dom"/>
</dbReference>
<dbReference type="Gene3D" id="1.10.10.10">
    <property type="entry name" value="Winged helix-like DNA-binding domain superfamily/Winged helix DNA-binding domain"/>
    <property type="match status" value="1"/>
</dbReference>
<dbReference type="Proteomes" id="UP001059859">
    <property type="component" value="Chromosome"/>
</dbReference>
<evidence type="ECO:0000256" key="2">
    <source>
        <dbReference type="ARBA" id="ARBA00023015"/>
    </source>
</evidence>
<dbReference type="NCBIfam" id="TIGR02937">
    <property type="entry name" value="sigma70-ECF"/>
    <property type="match status" value="1"/>
</dbReference>
<evidence type="ECO:0000259" key="5">
    <source>
        <dbReference type="Pfam" id="PF04542"/>
    </source>
</evidence>
<dbReference type="InterPro" id="IPR007627">
    <property type="entry name" value="RNA_pol_sigma70_r2"/>
</dbReference>
<evidence type="ECO:0000256" key="1">
    <source>
        <dbReference type="ARBA" id="ARBA00010641"/>
    </source>
</evidence>
<keyword evidence="2" id="KW-0805">Transcription regulation</keyword>
<gene>
    <name evidence="7" type="ORF">N2K95_15795</name>
</gene>
<keyword evidence="4" id="KW-0804">Transcription</keyword>
<proteinExistence type="inferred from homology"/>